<reference evidence="8" key="1">
    <citation type="submission" date="2019-02" db="EMBL/GenBank/DDBJ databases">
        <authorList>
            <person name="Gruber-Vodicka R. H."/>
            <person name="Seah K. B. B."/>
        </authorList>
    </citation>
    <scope>NUCLEOTIDE SEQUENCE</scope>
    <source>
        <strain evidence="9">BECK_S127</strain>
        <strain evidence="8">BECK_S1320</strain>
        <strain evidence="7">BECK_S1321</strain>
    </source>
</reference>
<dbReference type="NCBIfam" id="NF006008">
    <property type="entry name" value="PRK08139.1"/>
    <property type="match status" value="1"/>
</dbReference>
<gene>
    <name evidence="9" type="ORF">BECKSD772D_GA0070982_102522</name>
    <name evidence="8" type="ORF">BECKSD772E_GA0070983_100193</name>
    <name evidence="7" type="ORF">BECKSD772F_GA0070984_100194</name>
</gene>
<evidence type="ECO:0000256" key="4">
    <source>
        <dbReference type="ARBA" id="ARBA00023098"/>
    </source>
</evidence>
<evidence type="ECO:0000256" key="3">
    <source>
        <dbReference type="ARBA" id="ARBA00022946"/>
    </source>
</evidence>
<protein>
    <recommendedName>
        <fullName evidence="6">Enoyl-CoA hydratase domain-containing protein 3, mitochondrial</fullName>
    </recommendedName>
</protein>
<evidence type="ECO:0000256" key="2">
    <source>
        <dbReference type="ARBA" id="ARBA00022832"/>
    </source>
</evidence>
<evidence type="ECO:0000313" key="8">
    <source>
        <dbReference type="EMBL" id="VFK38719.1"/>
    </source>
</evidence>
<comment type="function">
    <text evidence="5">May play a role in fatty acid biosynthesis and insulin sensitivity.</text>
</comment>
<dbReference type="InterPro" id="IPR014748">
    <property type="entry name" value="Enoyl-CoA_hydra_C"/>
</dbReference>
<proteinExistence type="inferred from homology"/>
<dbReference type="GO" id="GO:0006631">
    <property type="term" value="P:fatty acid metabolic process"/>
    <property type="evidence" value="ECO:0007669"/>
    <property type="project" value="UniProtKB-KW"/>
</dbReference>
<keyword evidence="3" id="KW-0809">Transit peptide</keyword>
<dbReference type="Gene3D" id="1.10.12.10">
    <property type="entry name" value="Lyase 2-enoyl-coa Hydratase, Chain A, domain 2"/>
    <property type="match status" value="1"/>
</dbReference>
<dbReference type="PANTHER" id="PTHR43602:SF1">
    <property type="entry name" value="ENOYL-COA HYDRATASE DOMAIN-CONTAINING PROTEIN 3, MITOCHONDRIAL"/>
    <property type="match status" value="1"/>
</dbReference>
<comment type="similarity">
    <text evidence="1">Belongs to the enoyl-CoA hydratase/isomerase family.</text>
</comment>
<dbReference type="AlphaFoldDB" id="A0A450YAZ0"/>
<dbReference type="EMBL" id="CAADHB010000025">
    <property type="protein sequence ID" value="VFK78790.1"/>
    <property type="molecule type" value="Genomic_DNA"/>
</dbReference>
<dbReference type="GO" id="GO:0016836">
    <property type="term" value="F:hydro-lyase activity"/>
    <property type="evidence" value="ECO:0007669"/>
    <property type="project" value="TreeGrafter"/>
</dbReference>
<evidence type="ECO:0000256" key="6">
    <source>
        <dbReference type="ARBA" id="ARBA00040545"/>
    </source>
</evidence>
<dbReference type="Pfam" id="PF00378">
    <property type="entry name" value="ECH_1"/>
    <property type="match status" value="1"/>
</dbReference>
<evidence type="ECO:0000256" key="5">
    <source>
        <dbReference type="ARBA" id="ARBA00037410"/>
    </source>
</evidence>
<dbReference type="InterPro" id="IPR029045">
    <property type="entry name" value="ClpP/crotonase-like_dom_sf"/>
</dbReference>
<dbReference type="Gene3D" id="3.90.226.10">
    <property type="entry name" value="2-enoyl-CoA Hydratase, Chain A, domain 1"/>
    <property type="match status" value="1"/>
</dbReference>
<dbReference type="InterPro" id="IPR001753">
    <property type="entry name" value="Enoyl-CoA_hydra/iso"/>
</dbReference>
<dbReference type="CDD" id="cd06558">
    <property type="entry name" value="crotonase-like"/>
    <property type="match status" value="1"/>
</dbReference>
<dbReference type="EMBL" id="CAADFU010000001">
    <property type="protein sequence ID" value="VFK38719.1"/>
    <property type="molecule type" value="Genomic_DNA"/>
</dbReference>
<dbReference type="EMBL" id="CAADFR010000001">
    <property type="protein sequence ID" value="VFK36439.1"/>
    <property type="molecule type" value="Genomic_DNA"/>
</dbReference>
<dbReference type="PANTHER" id="PTHR43602">
    <property type="match status" value="1"/>
</dbReference>
<name>A0A450YAZ0_9GAMM</name>
<accession>A0A450YAZ0</accession>
<dbReference type="SUPFAM" id="SSF52096">
    <property type="entry name" value="ClpP/crotonase"/>
    <property type="match status" value="1"/>
</dbReference>
<keyword evidence="2" id="KW-0276">Fatty acid metabolism</keyword>
<evidence type="ECO:0000256" key="1">
    <source>
        <dbReference type="ARBA" id="ARBA00005254"/>
    </source>
</evidence>
<keyword evidence="4" id="KW-0443">Lipid metabolism</keyword>
<evidence type="ECO:0000313" key="7">
    <source>
        <dbReference type="EMBL" id="VFK36439.1"/>
    </source>
</evidence>
<dbReference type="InterPro" id="IPR052377">
    <property type="entry name" value="Mitochondrial_ECH-domain"/>
</dbReference>
<evidence type="ECO:0000313" key="9">
    <source>
        <dbReference type="EMBL" id="VFK78790.1"/>
    </source>
</evidence>
<organism evidence="8">
    <name type="scientific">Candidatus Kentrum sp. SD</name>
    <dbReference type="NCBI Taxonomy" id="2126332"/>
    <lineage>
        <taxon>Bacteria</taxon>
        <taxon>Pseudomonadati</taxon>
        <taxon>Pseudomonadota</taxon>
        <taxon>Gammaproteobacteria</taxon>
        <taxon>Candidatus Kentrum</taxon>
    </lineage>
</organism>
<sequence>MAPITTTQLPSSFSDEPVLLSCIEERVATLILNQPGQYNVLSEALLSALQESLDEIADNRNIRVVVIAGAGRAFCAGHDLKEMRANPNREYYEDLFERCGRVMMRIAQVPQPVIARVHGVATAAGCQLVAACDLAVASDNARFAVSGINLGLFCSAPAVALTRNISRKRAFEMLVTGNFVDAGTAMELGLINHVAPVESLDSIIDDLVKNILAKSAIAVEMGKRMFYEQYKYDVEAAYEYAAHIMAANMMSDDAMKGIDGFLGRR</sequence>